<dbReference type="AlphaFoldDB" id="A0A917LQW6"/>
<evidence type="ECO:0000259" key="1">
    <source>
        <dbReference type="Pfam" id="PF12740"/>
    </source>
</evidence>
<dbReference type="InterPro" id="IPR029058">
    <property type="entry name" value="AB_hydrolase_fold"/>
</dbReference>
<dbReference type="Gene3D" id="3.40.50.1820">
    <property type="entry name" value="alpha/beta hydrolase"/>
    <property type="match status" value="1"/>
</dbReference>
<dbReference type="InterPro" id="IPR041127">
    <property type="entry name" value="PET_hydrolase/cutinase-like"/>
</dbReference>
<reference evidence="2" key="1">
    <citation type="journal article" date="2014" name="Int. J. Syst. Evol. Microbiol.">
        <title>Complete genome sequence of Corynebacterium casei LMG S-19264T (=DSM 44701T), isolated from a smear-ripened cheese.</title>
        <authorList>
            <consortium name="US DOE Joint Genome Institute (JGI-PGF)"/>
            <person name="Walter F."/>
            <person name="Albersmeier A."/>
            <person name="Kalinowski J."/>
            <person name="Ruckert C."/>
        </authorList>
    </citation>
    <scope>NUCLEOTIDE SEQUENCE</scope>
    <source>
        <strain evidence="2">CGMCC 1.15425</strain>
    </source>
</reference>
<comment type="caution">
    <text evidence="2">The sequence shown here is derived from an EMBL/GenBank/DDBJ whole genome shotgun (WGS) entry which is preliminary data.</text>
</comment>
<proteinExistence type="predicted"/>
<sequence>MLEHWASHGMVVVAAMTPNAGTGREMGGCLDDILDENTRDGSIFQNKLMPLRVAVAGHSQGGGGAIMLGQDLRVTTVIAIQPYVTGRGHEPSAWQSQQGALLLLSGAEDYTAPPTEQQQPVFDAAEVPVTWLTLRGASHLAPMYTGGSYLGPVTAWLRWYLRNDSQAAALFEGSRCVLCQDPRWEVRIK</sequence>
<keyword evidence="3" id="KW-1185">Reference proteome</keyword>
<protein>
    <recommendedName>
        <fullName evidence="1">PET hydrolase/cutinase-like domain-containing protein</fullName>
    </recommendedName>
</protein>
<dbReference type="EMBL" id="BMIY01000002">
    <property type="protein sequence ID" value="GGG51302.1"/>
    <property type="molecule type" value="Genomic_DNA"/>
</dbReference>
<dbReference type="SUPFAM" id="SSF53474">
    <property type="entry name" value="alpha/beta-Hydrolases"/>
    <property type="match status" value="1"/>
</dbReference>
<name>A0A917LQW6_9GAMM</name>
<accession>A0A917LQW6</accession>
<organism evidence="2 3">
    <name type="scientific">Pseudohongiella nitratireducens</name>
    <dbReference type="NCBI Taxonomy" id="1768907"/>
    <lineage>
        <taxon>Bacteria</taxon>
        <taxon>Pseudomonadati</taxon>
        <taxon>Pseudomonadota</taxon>
        <taxon>Gammaproteobacteria</taxon>
        <taxon>Pseudomonadales</taxon>
        <taxon>Pseudohongiellaceae</taxon>
        <taxon>Pseudohongiella</taxon>
    </lineage>
</organism>
<feature type="domain" description="PET hydrolase/cutinase-like" evidence="1">
    <location>
        <begin position="5"/>
        <end position="166"/>
    </location>
</feature>
<dbReference type="Proteomes" id="UP000627715">
    <property type="component" value="Unassembled WGS sequence"/>
</dbReference>
<dbReference type="Pfam" id="PF12740">
    <property type="entry name" value="PETase"/>
    <property type="match status" value="1"/>
</dbReference>
<reference evidence="2" key="2">
    <citation type="submission" date="2020-09" db="EMBL/GenBank/DDBJ databases">
        <authorList>
            <person name="Sun Q."/>
            <person name="Zhou Y."/>
        </authorList>
    </citation>
    <scope>NUCLEOTIDE SEQUENCE</scope>
    <source>
        <strain evidence="2">CGMCC 1.15425</strain>
    </source>
</reference>
<evidence type="ECO:0000313" key="3">
    <source>
        <dbReference type="Proteomes" id="UP000627715"/>
    </source>
</evidence>
<evidence type="ECO:0000313" key="2">
    <source>
        <dbReference type="EMBL" id="GGG51302.1"/>
    </source>
</evidence>
<gene>
    <name evidence="2" type="ORF">GCM10011403_05580</name>
</gene>